<dbReference type="AlphaFoldDB" id="A0A6A5Q9Y5"/>
<keyword evidence="2" id="KW-1185">Reference proteome</keyword>
<accession>A0A6A5Q9Y5</accession>
<organism evidence="1 2">
    <name type="scientific">Ampelomyces quisqualis</name>
    <name type="common">Powdery mildew agent</name>
    <dbReference type="NCBI Taxonomy" id="50730"/>
    <lineage>
        <taxon>Eukaryota</taxon>
        <taxon>Fungi</taxon>
        <taxon>Dikarya</taxon>
        <taxon>Ascomycota</taxon>
        <taxon>Pezizomycotina</taxon>
        <taxon>Dothideomycetes</taxon>
        <taxon>Pleosporomycetidae</taxon>
        <taxon>Pleosporales</taxon>
        <taxon>Pleosporineae</taxon>
        <taxon>Phaeosphaeriaceae</taxon>
        <taxon>Ampelomyces</taxon>
    </lineage>
</organism>
<dbReference type="Proteomes" id="UP000800096">
    <property type="component" value="Unassembled WGS sequence"/>
</dbReference>
<proteinExistence type="predicted"/>
<name>A0A6A5Q9Y5_AMPQU</name>
<dbReference type="EMBL" id="ML979140">
    <property type="protein sequence ID" value="KAF1912255.1"/>
    <property type="molecule type" value="Genomic_DNA"/>
</dbReference>
<sequence>MTCQRYSISERALGSVLQCHHNFTPTDRREHYRKHSERLARHRCVWHRWRARLRNRGTSYRYRHQVHWIPQ</sequence>
<gene>
    <name evidence="1" type="ORF">BDU57DRAFT_522426</name>
</gene>
<evidence type="ECO:0000313" key="2">
    <source>
        <dbReference type="Proteomes" id="UP000800096"/>
    </source>
</evidence>
<reference evidence="1" key="1">
    <citation type="journal article" date="2020" name="Stud. Mycol.">
        <title>101 Dothideomycetes genomes: a test case for predicting lifestyles and emergence of pathogens.</title>
        <authorList>
            <person name="Haridas S."/>
            <person name="Albert R."/>
            <person name="Binder M."/>
            <person name="Bloem J."/>
            <person name="Labutti K."/>
            <person name="Salamov A."/>
            <person name="Andreopoulos B."/>
            <person name="Baker S."/>
            <person name="Barry K."/>
            <person name="Bills G."/>
            <person name="Bluhm B."/>
            <person name="Cannon C."/>
            <person name="Castanera R."/>
            <person name="Culley D."/>
            <person name="Daum C."/>
            <person name="Ezra D."/>
            <person name="Gonzalez J."/>
            <person name="Henrissat B."/>
            <person name="Kuo A."/>
            <person name="Liang C."/>
            <person name="Lipzen A."/>
            <person name="Lutzoni F."/>
            <person name="Magnuson J."/>
            <person name="Mondo S."/>
            <person name="Nolan M."/>
            <person name="Ohm R."/>
            <person name="Pangilinan J."/>
            <person name="Park H.-J."/>
            <person name="Ramirez L."/>
            <person name="Alfaro M."/>
            <person name="Sun H."/>
            <person name="Tritt A."/>
            <person name="Yoshinaga Y."/>
            <person name="Zwiers L.-H."/>
            <person name="Turgeon B."/>
            <person name="Goodwin S."/>
            <person name="Spatafora J."/>
            <person name="Crous P."/>
            <person name="Grigoriev I."/>
        </authorList>
    </citation>
    <scope>NUCLEOTIDE SEQUENCE</scope>
    <source>
        <strain evidence="1">HMLAC05119</strain>
    </source>
</reference>
<evidence type="ECO:0000313" key="1">
    <source>
        <dbReference type="EMBL" id="KAF1912255.1"/>
    </source>
</evidence>
<protein>
    <submittedName>
        <fullName evidence="1">Uncharacterized protein</fullName>
    </submittedName>
</protein>